<dbReference type="PANTHER" id="PTHR33481:SF1">
    <property type="entry name" value="ENDONUCLEASE_EXONUCLEASE_PHOSPHATASE DOMAIN-CONTAINING PROTEIN-RELATED"/>
    <property type="match status" value="1"/>
</dbReference>
<dbReference type="OMA" id="HRASACK"/>
<dbReference type="PROSITE" id="PS50879">
    <property type="entry name" value="RNASE_H_1"/>
    <property type="match status" value="1"/>
</dbReference>
<evidence type="ECO:0000256" key="1">
    <source>
        <dbReference type="SAM" id="MobiDB-lite"/>
    </source>
</evidence>
<evidence type="ECO:0000313" key="5">
    <source>
        <dbReference type="Proteomes" id="UP000219338"/>
    </source>
</evidence>
<dbReference type="Pfam" id="PF00075">
    <property type="entry name" value="RNase_H"/>
    <property type="match status" value="1"/>
</dbReference>
<evidence type="ECO:0008006" key="6">
    <source>
        <dbReference type="Google" id="ProtNLM"/>
    </source>
</evidence>
<dbReference type="STRING" id="47428.A0A284RQG1"/>
<evidence type="ECO:0000259" key="3">
    <source>
        <dbReference type="PROSITE" id="PS50879"/>
    </source>
</evidence>
<dbReference type="Proteomes" id="UP000219338">
    <property type="component" value="Unassembled WGS sequence"/>
</dbReference>
<dbReference type="OrthoDB" id="3261136at2759"/>
<sequence>MSQNKKVNGAKPTAPKSSFTQTQLGNGPGLSQRSQSTVATRSSAANSPVFIDAVGAHKWLVDNGLVTSSAKFNLRDGSNIGVILGRIASTAGLARDVVLAIRAVEVLVTELGDKAVREREEKIKVEVTERLADAFENALMETMVGIKDKLSHELKETVLGAMQDMRGQQVEDHERMQGATYRQALVSGRATQKDGARLGEVQRQRVQARLGVKERQVRIAVETERTQEIANKANTVLVEELNDILKKMDSSTEHRVVAVGKIRGGTELLVEFATRGDAEWIRENCADFYQHAKHLVIQPQTYKIIVMNASLGFHGDSVKEWTTALTDSKGDYEPGNIVHAQWIKAEHNRQHQQTRGHALLSVDSPRMANSIITQGIVVCGERRLVEKYINEAPQCFHCWQVGHRAKDKERCSRRDEAEDLCGTCGGAHRASACKDRQTGTNRRCVNCKVEGHASWDPNCPYKKRKRQEHNQRVPENIMPYFPVRREEWTWGMEVKHEVVAGPTLESVLAQYGRPSQRERRRRMEEMRTNVQNNMEREDGEVAEGEHQEYRAGQIGSWDDEVNSASSELRTQQIRILQVNNHKAKAAAFDRVNGITNSLDQRYDILCEQEPYIDSYGNAKSNSKWEMVYPSLRRSEGSGPVRAVTLVNKGISTNSWEQLHFPSNDVVVIQVRGSWGQLTIFNIYNDGTHSRTLEMLEKYMDGNRDIIYTRVDDMIMWLGDFNRHHQHWDDPTNGHLFTKEVLSMAQILVDLVAEYNMFMTLPPGIPTFRVAMTGNWTCPDNVFCSEALMECVTVCDVVPEEQLAQADHVPVLTVIDLPLDKRPVENKLNYRMVDWEDFCKDLHERIEKEIGPAAPLDTEQQLLSAVDKLTKVILAVVAEKVPMTKLCPASRRWWTKQLEDLKELRSKLSHQSYTHRAVPEHPSHAQHKDVAAQFKREVDLAKERHWREFLEDVDEQTIWTANKYASSPSTDDVYARIPTLKYKTSRGEKRTAETNEAKAEVLKRTFFPPKPADLPHYNMSRRPHALPNPPPINVEQIRGAIAKLRPYKATDPDGMSNAVLKYAGEEFIFHLMYIFRAIMALGVYPEIWKDFWTIVLRKPGRERYDLAKSFRPIAILKTMPKLFTSVLAEDISYLAEKHQMLPKTQFGGRPGHAATDAVHLISQRIQNAWRNGQVVSILSLDVEAAFPSAVIERLLYNLRRRGVPEAYVHIAGLLLHNRRTQLKFDGFLSEWMGIDNGFGAGDPISMIFYDFYNADFFDIPSSRYELAVGFVDDKTVFVESESLEKNIDMLVNFMEKKLGGFSWFKRHRATAEISKTNIIHCSRRQVPDPARPGKKMLEPRPQLVLRDEVVKCKKATRILGVMIDEELKWDVQREFALSKAMSWVLQFRHLSRCSSGIPLWYMRQLYLSIAVPKMTYGLEVWYMPPWLPDGAKRHNGSVKALRGFQTLQRMALVAITGCLRTAPTDLLEMHANLLPIDLLLEKRCHKAFLQLYSLPATHALHLTIRKCYKHQNISRYKTQFHLIPKILDLPSPDEVETIGHVRRRATYKPCFQTVVPADKKMALATVNYTAAEAMVWTDGSGIDGKAGAAAVLKLHGRMSQVLHYYLGTLSCNTTFDTEAVGMLLGVHLLKGIVDFNQIEGVQLLLDGKSVIEATNKRKIKSRQTLVESLFEATEMLGGTIWRPDKLVFVWVPGHMGVEGNEEVDLEAKHAARGESSPEEDLPEMLRNGPIPASVLALQQAFVENLKHRWRRRWEGSPRYRRFQGVDQQFPISKFNNITRDMWRRQTSVLIQLRTGHVPLNAYRYRFKKVDFPFCEKCYANGVEAKETVHHFIFECLSHQKLRGEMRKELGRGATSLRSVMGDPKAVKVLLKYIGKTRHFQATMGDMYPKSQANA</sequence>
<organism evidence="4 5">
    <name type="scientific">Armillaria ostoyae</name>
    <name type="common">Armillaria root rot fungus</name>
    <dbReference type="NCBI Taxonomy" id="47428"/>
    <lineage>
        <taxon>Eukaryota</taxon>
        <taxon>Fungi</taxon>
        <taxon>Dikarya</taxon>
        <taxon>Basidiomycota</taxon>
        <taxon>Agaricomycotina</taxon>
        <taxon>Agaricomycetes</taxon>
        <taxon>Agaricomycetidae</taxon>
        <taxon>Agaricales</taxon>
        <taxon>Marasmiineae</taxon>
        <taxon>Physalacriaceae</taxon>
        <taxon>Armillaria</taxon>
    </lineage>
</organism>
<accession>A0A284RQG1</accession>
<dbReference type="InterPro" id="IPR036691">
    <property type="entry name" value="Endo/exonu/phosph_ase_sf"/>
</dbReference>
<dbReference type="Gene3D" id="3.60.10.10">
    <property type="entry name" value="Endonuclease/exonuclease/phosphatase"/>
    <property type="match status" value="1"/>
</dbReference>
<name>A0A284RQG1_ARMOS</name>
<dbReference type="InterPro" id="IPR012337">
    <property type="entry name" value="RNaseH-like_sf"/>
</dbReference>
<dbReference type="CDD" id="cd09276">
    <property type="entry name" value="Rnase_HI_RT_non_LTR"/>
    <property type="match status" value="1"/>
</dbReference>
<feature type="domain" description="RNase H type-1" evidence="3">
    <location>
        <begin position="1568"/>
        <end position="1711"/>
    </location>
</feature>
<keyword evidence="5" id="KW-1185">Reference proteome</keyword>
<feature type="region of interest" description="Disordered" evidence="1">
    <location>
        <begin position="1"/>
        <end position="38"/>
    </location>
</feature>
<dbReference type="InterPro" id="IPR002156">
    <property type="entry name" value="RNaseH_domain"/>
</dbReference>
<dbReference type="CDD" id="cd01650">
    <property type="entry name" value="RT_nLTR_like"/>
    <property type="match status" value="1"/>
</dbReference>
<dbReference type="Pfam" id="PF14529">
    <property type="entry name" value="Exo_endo_phos_2"/>
    <property type="match status" value="1"/>
</dbReference>
<dbReference type="InterPro" id="IPR000477">
    <property type="entry name" value="RT_dom"/>
</dbReference>
<dbReference type="GO" id="GO:0004523">
    <property type="term" value="F:RNA-DNA hybrid ribonuclease activity"/>
    <property type="evidence" value="ECO:0007669"/>
    <property type="project" value="InterPro"/>
</dbReference>
<proteinExistence type="predicted"/>
<dbReference type="InterPro" id="IPR005135">
    <property type="entry name" value="Endo/exonuclease/phosphatase"/>
</dbReference>
<dbReference type="SUPFAM" id="SSF53098">
    <property type="entry name" value="Ribonuclease H-like"/>
    <property type="match status" value="1"/>
</dbReference>
<protein>
    <recommendedName>
        <fullName evidence="6">RNase H type-1 domain-containing protein</fullName>
    </recommendedName>
</protein>
<feature type="domain" description="Reverse transcriptase" evidence="2">
    <location>
        <begin position="1076"/>
        <end position="1362"/>
    </location>
</feature>
<dbReference type="SUPFAM" id="SSF56219">
    <property type="entry name" value="DNase I-like"/>
    <property type="match status" value="1"/>
</dbReference>
<evidence type="ECO:0000259" key="2">
    <source>
        <dbReference type="PROSITE" id="PS50878"/>
    </source>
</evidence>
<dbReference type="PANTHER" id="PTHR33481">
    <property type="entry name" value="REVERSE TRANSCRIPTASE"/>
    <property type="match status" value="1"/>
</dbReference>
<dbReference type="Gene3D" id="3.30.420.10">
    <property type="entry name" value="Ribonuclease H-like superfamily/Ribonuclease H"/>
    <property type="match status" value="1"/>
</dbReference>
<reference evidence="5" key="1">
    <citation type="journal article" date="2017" name="Nat. Ecol. Evol.">
        <title>Genome expansion and lineage-specific genetic innovations in the forest pathogenic fungi Armillaria.</title>
        <authorList>
            <person name="Sipos G."/>
            <person name="Prasanna A.N."/>
            <person name="Walter M.C."/>
            <person name="O'Connor E."/>
            <person name="Balint B."/>
            <person name="Krizsan K."/>
            <person name="Kiss B."/>
            <person name="Hess J."/>
            <person name="Varga T."/>
            <person name="Slot J."/>
            <person name="Riley R."/>
            <person name="Boka B."/>
            <person name="Rigling D."/>
            <person name="Barry K."/>
            <person name="Lee J."/>
            <person name="Mihaltcheva S."/>
            <person name="LaButti K."/>
            <person name="Lipzen A."/>
            <person name="Waldron R."/>
            <person name="Moloney N.M."/>
            <person name="Sperisen C."/>
            <person name="Kredics L."/>
            <person name="Vagvoelgyi C."/>
            <person name="Patrignani A."/>
            <person name="Fitzpatrick D."/>
            <person name="Nagy I."/>
            <person name="Doyle S."/>
            <person name="Anderson J.B."/>
            <person name="Grigoriev I.V."/>
            <person name="Gueldener U."/>
            <person name="Muensterkoetter M."/>
            <person name="Nagy L.G."/>
        </authorList>
    </citation>
    <scope>NUCLEOTIDE SEQUENCE [LARGE SCALE GENOMIC DNA]</scope>
    <source>
        <strain evidence="5">C18/9</strain>
    </source>
</reference>
<feature type="compositionally biased region" description="Polar residues" evidence="1">
    <location>
        <begin position="15"/>
        <end position="38"/>
    </location>
</feature>
<gene>
    <name evidence="4" type="ORF">ARMOST_14411</name>
</gene>
<dbReference type="Pfam" id="PF00078">
    <property type="entry name" value="RVT_1"/>
    <property type="match status" value="1"/>
</dbReference>
<dbReference type="InterPro" id="IPR036397">
    <property type="entry name" value="RNaseH_sf"/>
</dbReference>
<dbReference type="GO" id="GO:0003676">
    <property type="term" value="F:nucleic acid binding"/>
    <property type="evidence" value="ECO:0007669"/>
    <property type="project" value="InterPro"/>
</dbReference>
<evidence type="ECO:0000313" key="4">
    <source>
        <dbReference type="EMBL" id="SJL11012.1"/>
    </source>
</evidence>
<dbReference type="PROSITE" id="PS50878">
    <property type="entry name" value="RT_POL"/>
    <property type="match status" value="1"/>
</dbReference>
<dbReference type="EMBL" id="FUEG01000013">
    <property type="protein sequence ID" value="SJL11012.1"/>
    <property type="molecule type" value="Genomic_DNA"/>
</dbReference>